<comment type="caution">
    <text evidence="2">The sequence shown here is derived from an EMBL/GenBank/DDBJ whole genome shotgun (WGS) entry which is preliminary data.</text>
</comment>
<feature type="region of interest" description="Disordered" evidence="1">
    <location>
        <begin position="227"/>
        <end position="246"/>
    </location>
</feature>
<dbReference type="InterPro" id="IPR006357">
    <property type="entry name" value="HAD-SF_hydro_IIA"/>
</dbReference>
<dbReference type="EMBL" id="JAEACQ010000199">
    <property type="protein sequence ID" value="MBL7628959.1"/>
    <property type="molecule type" value="Genomic_DNA"/>
</dbReference>
<evidence type="ECO:0000256" key="1">
    <source>
        <dbReference type="SAM" id="MobiDB-lite"/>
    </source>
</evidence>
<dbReference type="Gene3D" id="3.40.50.1000">
    <property type="entry name" value="HAD superfamily/HAD-like"/>
    <property type="match status" value="2"/>
</dbReference>
<feature type="compositionally biased region" description="Basic and acidic residues" evidence="1">
    <location>
        <begin position="234"/>
        <end position="246"/>
    </location>
</feature>
<dbReference type="Proteomes" id="UP000604475">
    <property type="component" value="Unassembled WGS sequence"/>
</dbReference>
<dbReference type="PANTHER" id="PTHR19288">
    <property type="entry name" value="4-NITROPHENYLPHOSPHATASE-RELATED"/>
    <property type="match status" value="1"/>
</dbReference>
<sequence>MRATAAGEQVGGRKPASAGEEKPAPAGPGAVHPAYGPPLGGSAVAPAERFDVALLDLDGVVYRGDGAVPHAADAIAAAGRRGLRVGYVTNNALRIPEAVAARLTGFGVPARPEEVITSAQAAAHVLAERLPPGAAVLVAGGEGLWAAVAAEGLTPVASADAAPLAVVQGFDPEITYGRLAEAALAVRAGAWWVASNADLTVPTERGLAPGNGSLVAMVRAATGAEPLVTGKPEPAMHAESVRRTQAREPVVVGDRLDTDVEAGARSGTPTLLVLTGVTTGSELLAAGPAHRPTLLAADLRGLLRPHPPARLAPDGRARCGGWECHVDDAGVLRWRARGADAGAGGEPGDPRDVAPDQTPDEAVGEAPDRAVDDGLDALRAACLAAWAAADAGRPTRGLAADRPHACADLAAPSA</sequence>
<proteinExistence type="predicted"/>
<keyword evidence="2" id="KW-0378">Hydrolase</keyword>
<feature type="region of interest" description="Disordered" evidence="1">
    <location>
        <begin position="1"/>
        <end position="34"/>
    </location>
</feature>
<evidence type="ECO:0000313" key="3">
    <source>
        <dbReference type="Proteomes" id="UP000604475"/>
    </source>
</evidence>
<dbReference type="Pfam" id="PF13344">
    <property type="entry name" value="Hydrolase_6"/>
    <property type="match status" value="1"/>
</dbReference>
<dbReference type="InterPro" id="IPR036412">
    <property type="entry name" value="HAD-like_sf"/>
</dbReference>
<dbReference type="Pfam" id="PF13242">
    <property type="entry name" value="Hydrolase_like"/>
    <property type="match status" value="1"/>
</dbReference>
<keyword evidence="3" id="KW-1185">Reference proteome</keyword>
<protein>
    <submittedName>
        <fullName evidence="2">HAD-IIA family hydrolase</fullName>
    </submittedName>
</protein>
<accession>A0A937RKF2</accession>
<dbReference type="GO" id="GO:0005737">
    <property type="term" value="C:cytoplasm"/>
    <property type="evidence" value="ECO:0007669"/>
    <property type="project" value="TreeGrafter"/>
</dbReference>
<dbReference type="NCBIfam" id="TIGR01460">
    <property type="entry name" value="HAD-SF-IIA"/>
    <property type="match status" value="1"/>
</dbReference>
<reference evidence="2" key="1">
    <citation type="submission" date="2020-12" db="EMBL/GenBank/DDBJ databases">
        <title>Genomic characterization of non-nitrogen-fixing Frankia strains.</title>
        <authorList>
            <person name="Carlos-Shanley C."/>
            <person name="Guerra T."/>
            <person name="Hahn D."/>
        </authorList>
    </citation>
    <scope>NUCLEOTIDE SEQUENCE</scope>
    <source>
        <strain evidence="2">CN6</strain>
    </source>
</reference>
<dbReference type="PANTHER" id="PTHR19288:SF95">
    <property type="entry name" value="D-GLYCEROL 3-PHOSPHATE PHOSPHATASE"/>
    <property type="match status" value="1"/>
</dbReference>
<evidence type="ECO:0000313" key="2">
    <source>
        <dbReference type="EMBL" id="MBL7628959.1"/>
    </source>
</evidence>
<gene>
    <name evidence="2" type="ORF">I7412_17705</name>
</gene>
<name>A0A937RKF2_9ACTN</name>
<feature type="region of interest" description="Disordered" evidence="1">
    <location>
        <begin position="339"/>
        <end position="370"/>
    </location>
</feature>
<organism evidence="2 3">
    <name type="scientific">Frankia nepalensis</name>
    <dbReference type="NCBI Taxonomy" id="1836974"/>
    <lineage>
        <taxon>Bacteria</taxon>
        <taxon>Bacillati</taxon>
        <taxon>Actinomycetota</taxon>
        <taxon>Actinomycetes</taxon>
        <taxon>Frankiales</taxon>
        <taxon>Frankiaceae</taxon>
        <taxon>Frankia</taxon>
    </lineage>
</organism>
<dbReference type="AlphaFoldDB" id="A0A937RKF2"/>
<dbReference type="GO" id="GO:0016791">
    <property type="term" value="F:phosphatase activity"/>
    <property type="evidence" value="ECO:0007669"/>
    <property type="project" value="TreeGrafter"/>
</dbReference>
<dbReference type="SUPFAM" id="SSF56784">
    <property type="entry name" value="HAD-like"/>
    <property type="match status" value="1"/>
</dbReference>
<dbReference type="InterPro" id="IPR023214">
    <property type="entry name" value="HAD_sf"/>
</dbReference>